<accession>A0AAD4BEF6</accession>
<dbReference type="Proteomes" id="UP001194468">
    <property type="component" value="Unassembled WGS sequence"/>
</dbReference>
<protein>
    <submittedName>
        <fullName evidence="1">Uncharacterized protein</fullName>
    </submittedName>
</protein>
<organism evidence="1 2">
    <name type="scientific">Boletus edulis BED1</name>
    <dbReference type="NCBI Taxonomy" id="1328754"/>
    <lineage>
        <taxon>Eukaryota</taxon>
        <taxon>Fungi</taxon>
        <taxon>Dikarya</taxon>
        <taxon>Basidiomycota</taxon>
        <taxon>Agaricomycotina</taxon>
        <taxon>Agaricomycetes</taxon>
        <taxon>Agaricomycetidae</taxon>
        <taxon>Boletales</taxon>
        <taxon>Boletineae</taxon>
        <taxon>Boletaceae</taxon>
        <taxon>Boletoideae</taxon>
        <taxon>Boletus</taxon>
    </lineage>
</organism>
<name>A0AAD4BEF6_BOLED</name>
<reference evidence="1" key="2">
    <citation type="journal article" date="2020" name="Nat. Commun.">
        <title>Large-scale genome sequencing of mycorrhizal fungi provides insights into the early evolution of symbiotic traits.</title>
        <authorList>
            <person name="Miyauchi S."/>
            <person name="Kiss E."/>
            <person name="Kuo A."/>
            <person name="Drula E."/>
            <person name="Kohler A."/>
            <person name="Sanchez-Garcia M."/>
            <person name="Morin E."/>
            <person name="Andreopoulos B."/>
            <person name="Barry K.W."/>
            <person name="Bonito G."/>
            <person name="Buee M."/>
            <person name="Carver A."/>
            <person name="Chen C."/>
            <person name="Cichocki N."/>
            <person name="Clum A."/>
            <person name="Culley D."/>
            <person name="Crous P.W."/>
            <person name="Fauchery L."/>
            <person name="Girlanda M."/>
            <person name="Hayes R.D."/>
            <person name="Keri Z."/>
            <person name="LaButti K."/>
            <person name="Lipzen A."/>
            <person name="Lombard V."/>
            <person name="Magnuson J."/>
            <person name="Maillard F."/>
            <person name="Murat C."/>
            <person name="Nolan M."/>
            <person name="Ohm R.A."/>
            <person name="Pangilinan J."/>
            <person name="Pereira M.F."/>
            <person name="Perotto S."/>
            <person name="Peter M."/>
            <person name="Pfister S."/>
            <person name="Riley R."/>
            <person name="Sitrit Y."/>
            <person name="Stielow J.B."/>
            <person name="Szollosi G."/>
            <person name="Zifcakova L."/>
            <person name="Stursova M."/>
            <person name="Spatafora J.W."/>
            <person name="Tedersoo L."/>
            <person name="Vaario L.M."/>
            <person name="Yamada A."/>
            <person name="Yan M."/>
            <person name="Wang P."/>
            <person name="Xu J."/>
            <person name="Bruns T."/>
            <person name="Baldrian P."/>
            <person name="Vilgalys R."/>
            <person name="Dunand C."/>
            <person name="Henrissat B."/>
            <person name="Grigoriev I.V."/>
            <person name="Hibbett D."/>
            <person name="Nagy L.G."/>
            <person name="Martin F.M."/>
        </authorList>
    </citation>
    <scope>NUCLEOTIDE SEQUENCE</scope>
    <source>
        <strain evidence="1">BED1</strain>
    </source>
</reference>
<evidence type="ECO:0000313" key="1">
    <source>
        <dbReference type="EMBL" id="KAF8422589.1"/>
    </source>
</evidence>
<evidence type="ECO:0000313" key="2">
    <source>
        <dbReference type="Proteomes" id="UP001194468"/>
    </source>
</evidence>
<gene>
    <name evidence="1" type="ORF">L210DRAFT_3654083</name>
</gene>
<dbReference type="AlphaFoldDB" id="A0AAD4BEF6"/>
<sequence length="170" mass="18905">MEALISYPVTRSSTLFTGFNVLHALNLVIHCTKSILYPAGRVTRYYGVPTSSHFGKPSRLLLSKAPGNLAHSQSDDALLKMLAQNKAFVRAAGFMSSAFAFHAPKLYREYESHLTPLFAKYPHLKKTFKNSIFPTATFNCGSCVVTVELVDYTFSRSTEVVSVQSRFTLI</sequence>
<comment type="caution">
    <text evidence="1">The sequence shown here is derived from an EMBL/GenBank/DDBJ whole genome shotgun (WGS) entry which is preliminary data.</text>
</comment>
<keyword evidence="2" id="KW-1185">Reference proteome</keyword>
<proteinExistence type="predicted"/>
<reference evidence="1" key="1">
    <citation type="submission" date="2019-10" db="EMBL/GenBank/DDBJ databases">
        <authorList>
            <consortium name="DOE Joint Genome Institute"/>
            <person name="Kuo A."/>
            <person name="Miyauchi S."/>
            <person name="Kiss E."/>
            <person name="Drula E."/>
            <person name="Kohler A."/>
            <person name="Sanchez-Garcia M."/>
            <person name="Andreopoulos B."/>
            <person name="Barry K.W."/>
            <person name="Bonito G."/>
            <person name="Buee M."/>
            <person name="Carver A."/>
            <person name="Chen C."/>
            <person name="Cichocki N."/>
            <person name="Clum A."/>
            <person name="Culley D."/>
            <person name="Crous P.W."/>
            <person name="Fauchery L."/>
            <person name="Girlanda M."/>
            <person name="Hayes R."/>
            <person name="Keri Z."/>
            <person name="LaButti K."/>
            <person name="Lipzen A."/>
            <person name="Lombard V."/>
            <person name="Magnuson J."/>
            <person name="Maillard F."/>
            <person name="Morin E."/>
            <person name="Murat C."/>
            <person name="Nolan M."/>
            <person name="Ohm R."/>
            <person name="Pangilinan J."/>
            <person name="Pereira M."/>
            <person name="Perotto S."/>
            <person name="Peter M."/>
            <person name="Riley R."/>
            <person name="Sitrit Y."/>
            <person name="Stielow B."/>
            <person name="Szollosi G."/>
            <person name="Zifcakova L."/>
            <person name="Stursova M."/>
            <person name="Spatafora J.W."/>
            <person name="Tedersoo L."/>
            <person name="Vaario L.-M."/>
            <person name="Yamada A."/>
            <person name="Yan M."/>
            <person name="Wang P."/>
            <person name="Xu J."/>
            <person name="Bruns T."/>
            <person name="Baldrian P."/>
            <person name="Vilgalys R."/>
            <person name="Henrissat B."/>
            <person name="Grigoriev I.V."/>
            <person name="Hibbett D."/>
            <person name="Nagy L.G."/>
            <person name="Martin F.M."/>
        </authorList>
    </citation>
    <scope>NUCLEOTIDE SEQUENCE</scope>
    <source>
        <strain evidence="1">BED1</strain>
    </source>
</reference>
<dbReference type="EMBL" id="WHUW01000124">
    <property type="protein sequence ID" value="KAF8422589.1"/>
    <property type="molecule type" value="Genomic_DNA"/>
</dbReference>